<feature type="compositionally biased region" description="Polar residues" evidence="1">
    <location>
        <begin position="233"/>
        <end position="246"/>
    </location>
</feature>
<reference evidence="2" key="2">
    <citation type="submission" date="2020-11" db="EMBL/GenBank/DDBJ databases">
        <authorList>
            <consortium name="DOE Joint Genome Institute"/>
            <person name="Kuo A."/>
            <person name="Miyauchi S."/>
            <person name="Kiss E."/>
            <person name="Drula E."/>
            <person name="Kohler A."/>
            <person name="Sanchez-Garcia M."/>
            <person name="Andreopoulos B."/>
            <person name="Barry K.W."/>
            <person name="Bonito G."/>
            <person name="Buee M."/>
            <person name="Carver A."/>
            <person name="Chen C."/>
            <person name="Cichocki N."/>
            <person name="Clum A."/>
            <person name="Culley D."/>
            <person name="Crous P.W."/>
            <person name="Fauchery L."/>
            <person name="Girlanda M."/>
            <person name="Hayes R."/>
            <person name="Keri Z."/>
            <person name="Labutti K."/>
            <person name="Lipzen A."/>
            <person name="Lombard V."/>
            <person name="Magnuson J."/>
            <person name="Maillard F."/>
            <person name="Morin E."/>
            <person name="Murat C."/>
            <person name="Nolan M."/>
            <person name="Ohm R."/>
            <person name="Pangilinan J."/>
            <person name="Pereira M."/>
            <person name="Perotto S."/>
            <person name="Peter M."/>
            <person name="Riley R."/>
            <person name="Sitrit Y."/>
            <person name="Stielow B."/>
            <person name="Szollosi G."/>
            <person name="Zifcakova L."/>
            <person name="Stursova M."/>
            <person name="Spatafora J.W."/>
            <person name="Tedersoo L."/>
            <person name="Vaario L.-M."/>
            <person name="Yamada A."/>
            <person name="Yan M."/>
            <person name="Wang P."/>
            <person name="Xu J."/>
            <person name="Bruns T."/>
            <person name="Baldrian P."/>
            <person name="Vilgalys R."/>
            <person name="Henrissat B."/>
            <person name="Grigoriev I.V."/>
            <person name="Hibbett D."/>
            <person name="Nagy L.G."/>
            <person name="Martin F.M."/>
        </authorList>
    </citation>
    <scope>NUCLEOTIDE SEQUENCE</scope>
    <source>
        <strain evidence="2">UH-Tt-Lm1</strain>
    </source>
</reference>
<evidence type="ECO:0000313" key="3">
    <source>
        <dbReference type="Proteomes" id="UP000736335"/>
    </source>
</evidence>
<feature type="compositionally biased region" description="Polar residues" evidence="1">
    <location>
        <begin position="189"/>
        <end position="202"/>
    </location>
</feature>
<evidence type="ECO:0000256" key="1">
    <source>
        <dbReference type="SAM" id="MobiDB-lite"/>
    </source>
</evidence>
<dbReference type="AlphaFoldDB" id="A0A9P6HQN3"/>
<feature type="region of interest" description="Disordered" evidence="1">
    <location>
        <begin position="137"/>
        <end position="299"/>
    </location>
</feature>
<reference evidence="2" key="1">
    <citation type="journal article" date="2020" name="Nat. Commun.">
        <title>Large-scale genome sequencing of mycorrhizal fungi provides insights into the early evolution of symbiotic traits.</title>
        <authorList>
            <person name="Miyauchi S."/>
            <person name="Kiss E."/>
            <person name="Kuo A."/>
            <person name="Drula E."/>
            <person name="Kohler A."/>
            <person name="Sanchez-Garcia M."/>
            <person name="Morin E."/>
            <person name="Andreopoulos B."/>
            <person name="Barry K.W."/>
            <person name="Bonito G."/>
            <person name="Buee M."/>
            <person name="Carver A."/>
            <person name="Chen C."/>
            <person name="Cichocki N."/>
            <person name="Clum A."/>
            <person name="Culley D."/>
            <person name="Crous P.W."/>
            <person name="Fauchery L."/>
            <person name="Girlanda M."/>
            <person name="Hayes R.D."/>
            <person name="Keri Z."/>
            <person name="LaButti K."/>
            <person name="Lipzen A."/>
            <person name="Lombard V."/>
            <person name="Magnuson J."/>
            <person name="Maillard F."/>
            <person name="Murat C."/>
            <person name="Nolan M."/>
            <person name="Ohm R.A."/>
            <person name="Pangilinan J."/>
            <person name="Pereira M.F."/>
            <person name="Perotto S."/>
            <person name="Peter M."/>
            <person name="Pfister S."/>
            <person name="Riley R."/>
            <person name="Sitrit Y."/>
            <person name="Stielow J.B."/>
            <person name="Szollosi G."/>
            <person name="Zifcakova L."/>
            <person name="Stursova M."/>
            <person name="Spatafora J.W."/>
            <person name="Tedersoo L."/>
            <person name="Vaario L.M."/>
            <person name="Yamada A."/>
            <person name="Yan M."/>
            <person name="Wang P."/>
            <person name="Xu J."/>
            <person name="Bruns T."/>
            <person name="Baldrian P."/>
            <person name="Vilgalys R."/>
            <person name="Dunand C."/>
            <person name="Henrissat B."/>
            <person name="Grigoriev I.V."/>
            <person name="Hibbett D."/>
            <person name="Nagy L.G."/>
            <person name="Martin F.M."/>
        </authorList>
    </citation>
    <scope>NUCLEOTIDE SEQUENCE</scope>
    <source>
        <strain evidence="2">UH-Tt-Lm1</strain>
    </source>
</reference>
<proteinExistence type="predicted"/>
<organism evidence="2 3">
    <name type="scientific">Thelephora terrestris</name>
    <dbReference type="NCBI Taxonomy" id="56493"/>
    <lineage>
        <taxon>Eukaryota</taxon>
        <taxon>Fungi</taxon>
        <taxon>Dikarya</taxon>
        <taxon>Basidiomycota</taxon>
        <taxon>Agaricomycotina</taxon>
        <taxon>Agaricomycetes</taxon>
        <taxon>Thelephorales</taxon>
        <taxon>Thelephoraceae</taxon>
        <taxon>Thelephora</taxon>
    </lineage>
</organism>
<comment type="caution">
    <text evidence="2">The sequence shown here is derived from an EMBL/GenBank/DDBJ whole genome shotgun (WGS) entry which is preliminary data.</text>
</comment>
<gene>
    <name evidence="2" type="ORF">BJ322DRAFT_62343</name>
</gene>
<accession>A0A9P6HQN3</accession>
<name>A0A9P6HQN3_9AGAM</name>
<feature type="compositionally biased region" description="Basic and acidic residues" evidence="1">
    <location>
        <begin position="161"/>
        <end position="188"/>
    </location>
</feature>
<dbReference type="Proteomes" id="UP000736335">
    <property type="component" value="Unassembled WGS sequence"/>
</dbReference>
<dbReference type="EMBL" id="WIUZ02000001">
    <property type="protein sequence ID" value="KAF9792636.1"/>
    <property type="molecule type" value="Genomic_DNA"/>
</dbReference>
<evidence type="ECO:0000313" key="2">
    <source>
        <dbReference type="EMBL" id="KAF9792636.1"/>
    </source>
</evidence>
<feature type="compositionally biased region" description="Basic and acidic residues" evidence="1">
    <location>
        <begin position="274"/>
        <end position="299"/>
    </location>
</feature>
<keyword evidence="3" id="KW-1185">Reference proteome</keyword>
<feature type="compositionally biased region" description="Polar residues" evidence="1">
    <location>
        <begin position="148"/>
        <end position="160"/>
    </location>
</feature>
<sequence>MYNHHGQTLYTPVFPTAGKSNPLAKSLSHLHLALATIPAELAPPSRPSSPGSRARRQHSYDNVRAAYNAAGGRTSHTSWSRVYRLVDMTCTRSRFKKFATRDERKGPEKDAPWILAETEEEWDEWEKAREKLKSKLRRTDTMVVDQQGHPSASGTSSKQVNLRDKVTSWKAQIDRSFHEDEDIVREPKSSNPETTKGSQPSSTKKRVSPLDFPVVKPSTLKAQTDAKAKGKAKQTNSKPATKTRTAPQVDLDGRKSTAAEDLPVSTPDANRQLPYERKQDMHKHQSLRRSREQFPPRKDTGRRMTLIFVLMFHRLPHHSRLAQVDSPCLD</sequence>
<protein>
    <submittedName>
        <fullName evidence="2">Uncharacterized protein</fullName>
    </submittedName>
</protein>